<comment type="caution">
    <text evidence="2">The sequence shown here is derived from an EMBL/GenBank/DDBJ whole genome shotgun (WGS) entry which is preliminary data.</text>
</comment>
<accession>A0AA40HYN5</accession>
<gene>
    <name evidence="2" type="ORF">QTO34_018328</name>
</gene>
<name>A0AA40HYN5_CNENI</name>
<dbReference type="AlphaFoldDB" id="A0AA40HYN5"/>
<organism evidence="2 3">
    <name type="scientific">Cnephaeus nilssonii</name>
    <name type="common">Northern bat</name>
    <name type="synonym">Eptesicus nilssonii</name>
    <dbReference type="NCBI Taxonomy" id="3371016"/>
    <lineage>
        <taxon>Eukaryota</taxon>
        <taxon>Metazoa</taxon>
        <taxon>Chordata</taxon>
        <taxon>Craniata</taxon>
        <taxon>Vertebrata</taxon>
        <taxon>Euteleostomi</taxon>
        <taxon>Mammalia</taxon>
        <taxon>Eutheria</taxon>
        <taxon>Laurasiatheria</taxon>
        <taxon>Chiroptera</taxon>
        <taxon>Yangochiroptera</taxon>
        <taxon>Vespertilionidae</taxon>
        <taxon>Cnephaeus</taxon>
    </lineage>
</organism>
<dbReference type="Proteomes" id="UP001177744">
    <property type="component" value="Unassembled WGS sequence"/>
</dbReference>
<proteinExistence type="predicted"/>
<sequence length="79" mass="8754">MRFKNRSHLHTITGQGEAASAEPEAVVSYPEDLAVIMNEGGYRANAASEFKLKPLLIYYSENPRALKNMPNLLCSDNKA</sequence>
<feature type="region of interest" description="Disordered" evidence="1">
    <location>
        <begin position="1"/>
        <end position="23"/>
    </location>
</feature>
<evidence type="ECO:0000313" key="3">
    <source>
        <dbReference type="Proteomes" id="UP001177744"/>
    </source>
</evidence>
<evidence type="ECO:0000313" key="2">
    <source>
        <dbReference type="EMBL" id="KAK1339772.1"/>
    </source>
</evidence>
<reference evidence="2" key="1">
    <citation type="submission" date="2023-06" db="EMBL/GenBank/DDBJ databases">
        <title>Reference genome for the Northern bat (Eptesicus nilssonii), a most northern bat species.</title>
        <authorList>
            <person name="Laine V.N."/>
            <person name="Pulliainen A.T."/>
            <person name="Lilley T.M."/>
        </authorList>
    </citation>
    <scope>NUCLEOTIDE SEQUENCE</scope>
    <source>
        <strain evidence="2">BLF_Eptnil</strain>
        <tissue evidence="2">Kidney</tissue>
    </source>
</reference>
<dbReference type="EMBL" id="JAULJE010000008">
    <property type="protein sequence ID" value="KAK1339772.1"/>
    <property type="molecule type" value="Genomic_DNA"/>
</dbReference>
<protein>
    <submittedName>
        <fullName evidence="2">Uncharacterized protein</fullName>
    </submittedName>
</protein>
<keyword evidence="3" id="KW-1185">Reference proteome</keyword>
<evidence type="ECO:0000256" key="1">
    <source>
        <dbReference type="SAM" id="MobiDB-lite"/>
    </source>
</evidence>